<protein>
    <submittedName>
        <fullName evidence="2">Uncharacterized protein</fullName>
    </submittedName>
</protein>
<evidence type="ECO:0000313" key="2">
    <source>
        <dbReference type="EMBL" id="EEQ64751.1"/>
    </source>
</evidence>
<name>A0A826HSN6_LACPA</name>
<evidence type="ECO:0000256" key="1">
    <source>
        <dbReference type="SAM" id="Phobius"/>
    </source>
</evidence>
<sequence length="251" mass="28960">MFCKLSILLKPVRSCNESHGYFSKLISRRTEIVNFDFRHPGDKVTIDTQRMGCLYHPVLFWIHLTASSRCLKFEYLVSPSSEIIIVKNEVFSMRITFTLDTLIGLIALVVAIWSLAYTYCQNRSQLDLTYQSVNHDEDQPYYFVILKNTGSKTITITDFAFYKESERLKDSGYQPDTLISDSLGIAALSRLDVQESLVFDHSEILAPGEEVKFGYYLTVAPTHIFIRTNKRITGWKHSKLILADFYEEQHS</sequence>
<feature type="transmembrane region" description="Helical" evidence="1">
    <location>
        <begin position="97"/>
        <end position="119"/>
    </location>
</feature>
<dbReference type="EMBL" id="CP002391">
    <property type="protein sequence ID" value="EEQ64751.1"/>
    <property type="molecule type" value="Genomic_DNA"/>
</dbReference>
<dbReference type="Proteomes" id="UP000015927">
    <property type="component" value="Chromosome"/>
</dbReference>
<keyword evidence="1" id="KW-0812">Transmembrane</keyword>
<keyword evidence="1" id="KW-1133">Transmembrane helix</keyword>
<proteinExistence type="predicted"/>
<dbReference type="KEGG" id="lpi:LBPG_00200"/>
<accession>A0A826HSN6</accession>
<dbReference type="AlphaFoldDB" id="A0A826HSN6"/>
<reference evidence="2 3" key="1">
    <citation type="submission" date="2010-12" db="EMBL/GenBank/DDBJ databases">
        <title>The Genome Sequence of Lactobacillus paracasei subsp. paracasei strain 8700:2.</title>
        <authorList>
            <consortium name="The Broad Institute Genome Sequencing Platform"/>
            <person name="Ward D."/>
            <person name="Earl A."/>
            <person name="Feldgarden M."/>
            <person name="Young S.K."/>
            <person name="Gargeya S."/>
            <person name="Zeng Q."/>
            <person name="Alvarado L."/>
            <person name="Berlin A."/>
            <person name="Bochicchio J."/>
            <person name="Chapman S.B."/>
            <person name="Chen Z."/>
            <person name="Freedman E."/>
            <person name="Gellesch M."/>
            <person name="Goldberg J."/>
            <person name="Griggs A."/>
            <person name="Gujja S."/>
            <person name="Heilman E."/>
            <person name="Heiman D."/>
            <person name="Howarth C."/>
            <person name="Mehta T."/>
            <person name="Neiman D."/>
            <person name="Pearson M."/>
            <person name="Roberts A."/>
            <person name="Saif S."/>
            <person name="Shea T."/>
            <person name="Shenoy N."/>
            <person name="Sisk P."/>
            <person name="Stolte C."/>
            <person name="Sykes S."/>
            <person name="White J."/>
            <person name="Yandava C."/>
            <person name="Saulnier D."/>
            <person name="Haas B."/>
            <person name="Nusbaum C."/>
            <person name="Birren B."/>
        </authorList>
    </citation>
    <scope>NUCLEOTIDE SEQUENCE [LARGE SCALE GENOMIC DNA]</scope>
    <source>
        <strain evidence="2 3">8700:2</strain>
    </source>
</reference>
<gene>
    <name evidence="2" type="ORF">LBPG_00200</name>
</gene>
<keyword evidence="1" id="KW-0472">Membrane</keyword>
<organism evidence="2 3">
    <name type="scientific">Lacticaseibacillus paracasei subsp. paracasei 8700:2</name>
    <dbReference type="NCBI Taxonomy" id="537973"/>
    <lineage>
        <taxon>Bacteria</taxon>
        <taxon>Bacillati</taxon>
        <taxon>Bacillota</taxon>
        <taxon>Bacilli</taxon>
        <taxon>Lactobacillales</taxon>
        <taxon>Lactobacillaceae</taxon>
        <taxon>Lacticaseibacillus</taxon>
    </lineage>
</organism>
<evidence type="ECO:0000313" key="3">
    <source>
        <dbReference type="Proteomes" id="UP000015927"/>
    </source>
</evidence>